<dbReference type="InterPro" id="IPR003593">
    <property type="entry name" value="AAA+_ATPase"/>
</dbReference>
<keyword evidence="13" id="KW-1185">Reference proteome</keyword>
<dbReference type="InterPro" id="IPR003439">
    <property type="entry name" value="ABC_transporter-like_ATP-bd"/>
</dbReference>
<feature type="region of interest" description="Disordered" evidence="8">
    <location>
        <begin position="1"/>
        <end position="90"/>
    </location>
</feature>
<evidence type="ECO:0000256" key="6">
    <source>
        <dbReference type="ARBA" id="ARBA00022989"/>
    </source>
</evidence>
<feature type="transmembrane region" description="Helical" evidence="9">
    <location>
        <begin position="901"/>
        <end position="922"/>
    </location>
</feature>
<evidence type="ECO:0000256" key="3">
    <source>
        <dbReference type="ARBA" id="ARBA00022692"/>
    </source>
</evidence>
<dbReference type="SMART" id="SM00382">
    <property type="entry name" value="AAA"/>
    <property type="match status" value="2"/>
</dbReference>
<feature type="region of interest" description="Disordered" evidence="8">
    <location>
        <begin position="1483"/>
        <end position="1506"/>
    </location>
</feature>
<dbReference type="PROSITE" id="PS50929">
    <property type="entry name" value="ABC_TM1F"/>
    <property type="match status" value="2"/>
</dbReference>
<comment type="caution">
    <text evidence="12">The sequence shown here is derived from an EMBL/GenBank/DDBJ whole genome shotgun (WGS) entry which is preliminary data.</text>
</comment>
<accession>A0AAI8YK29</accession>
<dbReference type="Gene3D" id="1.20.1560.10">
    <property type="entry name" value="ABC transporter type 1, transmembrane domain"/>
    <property type="match status" value="2"/>
</dbReference>
<keyword evidence="7 9" id="KW-0472">Membrane</keyword>
<keyword evidence="5" id="KW-0067">ATP-binding</keyword>
<feature type="domain" description="ABC transporter" evidence="10">
    <location>
        <begin position="613"/>
        <end position="836"/>
    </location>
</feature>
<gene>
    <name evidence="12" type="ORF">KHLLAP_LOCUS8239</name>
</gene>
<feature type="compositionally biased region" description="Basic and acidic residues" evidence="8">
    <location>
        <begin position="1"/>
        <end position="12"/>
    </location>
</feature>
<feature type="transmembrane region" description="Helical" evidence="9">
    <location>
        <begin position="1013"/>
        <end position="1032"/>
    </location>
</feature>
<feature type="compositionally biased region" description="Low complexity" evidence="8">
    <location>
        <begin position="581"/>
        <end position="601"/>
    </location>
</feature>
<feature type="compositionally biased region" description="Basic and acidic residues" evidence="8">
    <location>
        <begin position="1492"/>
        <end position="1506"/>
    </location>
</feature>
<dbReference type="InterPro" id="IPR036640">
    <property type="entry name" value="ABC1_TM_sf"/>
</dbReference>
<keyword evidence="3 9" id="KW-0812">Transmembrane</keyword>
<sequence>MASESAEKETKPADPLAEVNAPVDSEPASPASPYDHGDADEHDQSDEQRAERQELKHTESHATDSSAITRATTRGSVPKAKKPWYKNPNPLRWGSIPPVPEVRQVSPEHKAGFFSKLTFHWMAPFMNVGYKRQLEQDDLWTVNPNRTADVMSAKCRESFERRVKKGDKYPLLWALHETFFWEFWVGGFCQLCSSILQVMSPFTLRYLIAFAQDAYTASQTGGPPPAIGPGIGLVIGVTIMQILQSLGVNHFIYRGMMIGGQCRAVLISFVFEKSMVLSGRAKAGGKQMITDAPVDEKSEERGNESEGKNKKETKKTKKTKKTKDEIKADKAGVAGDGTGWGNGRIVNLMSVDTYRVDQASALFHLIWTSPITCIITLVVLLINLTYSALAGFALLVIGIPALTRAIRYLFRRRTLINKITDQRVSLTQEILQSVRFVKYFGWEGAFLERLKEIRGREIRAIQVLLAIRNAINAVSMSLPIYASMLSFITYSLTNHGLAPAEVFSSLALFNGLRLPLNLLPLVIGQVVDAWSSLKRIQEFMLSEEQEDDAVFKPEGESAVKMNIASFTWERTPTRDPEKTVASGPGKKGAAAEAPPKSSRSPPKSEKNAGSSEDSSDDTASTLVDEHQPFKLQGLNLEIGRNELIAVIGTVGSGKSSLLAALAGDMRKTSGEVVLGASRAFCPQYAWIQNATVRNNILFGKEMDRNWYKEVIKACALEPDLDMLPNGDATEIGERGITVSGGQKQRLNIARAIYFDADIILMDDPLSAVDAHVGRHIMDNAILGLLKDKCRILATHQLWVLSRCDRIVWMDGGKIRAVDTFDNLMRDYSDFQHLMETTAVEEKEEEPDAVLEDKTAEVEKSKKKKKKSPGLMQAEERAVASVPWSVYGAYVRASGTIFNAPLTFLVLLLSQGANITTSLWLSYWTSDKFGYSTGVYIGVYAALGTAQAVFMFTFSIMLTIFGTSASKTLLRQAVTRTLRAPMSFFDTTPLGRITNRFSRDVDVMDNNLSDAMRMYFLTLAQIISVFALIIAFFYYFAIALVPLAILFVLAASYYRASAREVKRFESVLRSAVFAKFSEGLSGVACIRAYGLQDRFVADLRKAIDEMNAAYYLTFSNQRWLSVRLDSIGNALVFTTGILVVTSRFSVSPSIGGLVLSYILSIVQMLQFTVRQLAEVENGMNAVERLLHYGTNLEEEAPEHTVEVRPSWPERGEIVFDNVQMRYRENLPLVLSGLNMHVRGGERIGIVGRTGAGKSSIMSTLFRLVELSGGHITIDGLDISTLGLHDLRSRLAIIPQDPTLFRGTVRSNLDPFSEHTDLDLWSALRQADLVPADAQLDDHTNQGNKDASASSASRIHLDSVVEEDGLNFSLGQRQLMALARALVRGSRIIVCDEATSSVDMETDDKIQNTIAVGFRGRTLLCIAHRLRTIIGYDRICVMDAGRIAELDSPLALWGREGGIFRGMCDRSGIRVEDIRGAVRELNDGEEVGAGGEGLRGEEGLKREKKEGE</sequence>
<feature type="compositionally biased region" description="Basic and acidic residues" evidence="8">
    <location>
        <begin position="850"/>
        <end position="859"/>
    </location>
</feature>
<evidence type="ECO:0000259" key="10">
    <source>
        <dbReference type="PROSITE" id="PS50893"/>
    </source>
</evidence>
<feature type="transmembrane region" description="Helical" evidence="9">
    <location>
        <begin position="1038"/>
        <end position="1055"/>
    </location>
</feature>
<dbReference type="InterPro" id="IPR027417">
    <property type="entry name" value="P-loop_NTPase"/>
</dbReference>
<name>A0AAI8YK29_9PEZI</name>
<dbReference type="CDD" id="cd18606">
    <property type="entry name" value="ABC_6TM_YOR1_D2_like"/>
    <property type="match status" value="1"/>
</dbReference>
<protein>
    <submittedName>
        <fullName evidence="12">Uu.00g089570.m01.CDS01</fullName>
    </submittedName>
</protein>
<evidence type="ECO:0000256" key="7">
    <source>
        <dbReference type="ARBA" id="ARBA00023136"/>
    </source>
</evidence>
<evidence type="ECO:0000256" key="1">
    <source>
        <dbReference type="ARBA" id="ARBA00004141"/>
    </source>
</evidence>
<evidence type="ECO:0000256" key="2">
    <source>
        <dbReference type="ARBA" id="ARBA00022448"/>
    </source>
</evidence>
<dbReference type="InterPro" id="IPR050173">
    <property type="entry name" value="ABC_transporter_C-like"/>
</dbReference>
<dbReference type="Gene3D" id="3.40.50.300">
    <property type="entry name" value="P-loop containing nucleotide triphosphate hydrolases"/>
    <property type="match status" value="2"/>
</dbReference>
<feature type="domain" description="ABC transporter" evidence="10">
    <location>
        <begin position="1212"/>
        <end position="1463"/>
    </location>
</feature>
<feature type="transmembrane region" description="Helical" evidence="9">
    <location>
        <begin position="470"/>
        <end position="492"/>
    </location>
</feature>
<dbReference type="CDD" id="cd03250">
    <property type="entry name" value="ABCC_MRP_domain1"/>
    <property type="match status" value="1"/>
</dbReference>
<feature type="domain" description="ABC transmembrane type-1" evidence="11">
    <location>
        <begin position="184"/>
        <end position="528"/>
    </location>
</feature>
<reference evidence="12" key="1">
    <citation type="submission" date="2023-10" db="EMBL/GenBank/DDBJ databases">
        <authorList>
            <person name="Hackl T."/>
        </authorList>
    </citation>
    <scope>NUCLEOTIDE SEQUENCE</scope>
</reference>
<comment type="subcellular location">
    <subcellularLocation>
        <location evidence="1">Membrane</location>
        <topology evidence="1">Multi-pass membrane protein</topology>
    </subcellularLocation>
</comment>
<feature type="transmembrane region" description="Helical" evidence="9">
    <location>
        <begin position="388"/>
        <end position="410"/>
    </location>
</feature>
<dbReference type="Pfam" id="PF00664">
    <property type="entry name" value="ABC_membrane"/>
    <property type="match status" value="2"/>
</dbReference>
<dbReference type="PROSITE" id="PS50893">
    <property type="entry name" value="ABC_TRANSPORTER_2"/>
    <property type="match status" value="2"/>
</dbReference>
<feature type="transmembrane region" description="Helical" evidence="9">
    <location>
        <begin position="934"/>
        <end position="960"/>
    </location>
</feature>
<dbReference type="GO" id="GO:0140359">
    <property type="term" value="F:ABC-type transporter activity"/>
    <property type="evidence" value="ECO:0007669"/>
    <property type="project" value="InterPro"/>
</dbReference>
<dbReference type="FunFam" id="3.40.50.300:FF:002040">
    <property type="entry name" value="ABC multidrug transporter (Eurofung)"/>
    <property type="match status" value="1"/>
</dbReference>
<keyword evidence="2" id="KW-0813">Transport</keyword>
<dbReference type="InterPro" id="IPR011527">
    <property type="entry name" value="ABC1_TM_dom"/>
</dbReference>
<evidence type="ECO:0000256" key="4">
    <source>
        <dbReference type="ARBA" id="ARBA00022741"/>
    </source>
</evidence>
<feature type="transmembrane region" description="Helical" evidence="9">
    <location>
        <begin position="362"/>
        <end position="382"/>
    </location>
</feature>
<evidence type="ECO:0000256" key="8">
    <source>
        <dbReference type="SAM" id="MobiDB-lite"/>
    </source>
</evidence>
<proteinExistence type="predicted"/>
<evidence type="ECO:0000256" key="5">
    <source>
        <dbReference type="ARBA" id="ARBA00022840"/>
    </source>
</evidence>
<dbReference type="GO" id="GO:0016887">
    <property type="term" value="F:ATP hydrolysis activity"/>
    <property type="evidence" value="ECO:0007669"/>
    <property type="project" value="InterPro"/>
</dbReference>
<dbReference type="SUPFAM" id="SSF90123">
    <property type="entry name" value="ABC transporter transmembrane region"/>
    <property type="match status" value="2"/>
</dbReference>
<dbReference type="PROSITE" id="PS00211">
    <property type="entry name" value="ABC_TRANSPORTER_1"/>
    <property type="match status" value="2"/>
</dbReference>
<feature type="compositionally biased region" description="Basic and acidic residues" evidence="8">
    <location>
        <begin position="45"/>
        <end position="62"/>
    </location>
</feature>
<dbReference type="GO" id="GO:0016020">
    <property type="term" value="C:membrane"/>
    <property type="evidence" value="ECO:0007669"/>
    <property type="project" value="UniProtKB-SubCell"/>
</dbReference>
<feature type="domain" description="ABC transmembrane type-1" evidence="11">
    <location>
        <begin position="901"/>
        <end position="1176"/>
    </location>
</feature>
<evidence type="ECO:0000259" key="11">
    <source>
        <dbReference type="PROSITE" id="PS50929"/>
    </source>
</evidence>
<evidence type="ECO:0000313" key="12">
    <source>
        <dbReference type="EMBL" id="CAJ2507771.1"/>
    </source>
</evidence>
<dbReference type="SUPFAM" id="SSF52540">
    <property type="entry name" value="P-loop containing nucleoside triphosphate hydrolases"/>
    <property type="match status" value="2"/>
</dbReference>
<keyword evidence="4" id="KW-0547">Nucleotide-binding</keyword>
<evidence type="ECO:0000313" key="13">
    <source>
        <dbReference type="Proteomes" id="UP001295740"/>
    </source>
</evidence>
<dbReference type="FunFam" id="1.20.1560.10:FF:000010">
    <property type="entry name" value="Multidrug resistance-associated ABC transporter"/>
    <property type="match status" value="1"/>
</dbReference>
<feature type="compositionally biased region" description="Polar residues" evidence="8">
    <location>
        <begin position="63"/>
        <end position="75"/>
    </location>
</feature>
<evidence type="ECO:0000256" key="9">
    <source>
        <dbReference type="SAM" id="Phobius"/>
    </source>
</evidence>
<dbReference type="Pfam" id="PF00005">
    <property type="entry name" value="ABC_tran"/>
    <property type="match status" value="2"/>
</dbReference>
<dbReference type="PANTHER" id="PTHR24223:SF464">
    <property type="entry name" value="ABC-TYPE TRANSPORTER CICA"/>
    <property type="match status" value="1"/>
</dbReference>
<dbReference type="EMBL" id="CAUWAG010000010">
    <property type="protein sequence ID" value="CAJ2507771.1"/>
    <property type="molecule type" value="Genomic_DNA"/>
</dbReference>
<feature type="compositionally biased region" description="Basic and acidic residues" evidence="8">
    <location>
        <begin position="294"/>
        <end position="310"/>
    </location>
</feature>
<dbReference type="InterPro" id="IPR017871">
    <property type="entry name" value="ABC_transporter-like_CS"/>
</dbReference>
<dbReference type="CDD" id="cd18597">
    <property type="entry name" value="ABC_6TM_YOR1_D1_like"/>
    <property type="match status" value="1"/>
</dbReference>
<dbReference type="GO" id="GO:0005524">
    <property type="term" value="F:ATP binding"/>
    <property type="evidence" value="ECO:0007669"/>
    <property type="project" value="UniProtKB-KW"/>
</dbReference>
<feature type="region of interest" description="Disordered" evidence="8">
    <location>
        <begin position="288"/>
        <end position="324"/>
    </location>
</feature>
<keyword evidence="6 9" id="KW-1133">Transmembrane helix</keyword>
<feature type="compositionally biased region" description="Basic residues" evidence="8">
    <location>
        <begin position="311"/>
        <end position="321"/>
    </location>
</feature>
<feature type="region of interest" description="Disordered" evidence="8">
    <location>
        <begin position="841"/>
        <end position="868"/>
    </location>
</feature>
<dbReference type="CDD" id="cd03244">
    <property type="entry name" value="ABCC_MRP_domain2"/>
    <property type="match status" value="1"/>
</dbReference>
<dbReference type="PANTHER" id="PTHR24223">
    <property type="entry name" value="ATP-BINDING CASSETTE SUB-FAMILY C"/>
    <property type="match status" value="1"/>
</dbReference>
<feature type="region of interest" description="Disordered" evidence="8">
    <location>
        <begin position="565"/>
        <end position="626"/>
    </location>
</feature>
<dbReference type="Proteomes" id="UP001295740">
    <property type="component" value="Unassembled WGS sequence"/>
</dbReference>
<organism evidence="12 13">
    <name type="scientific">Anthostomella pinea</name>
    <dbReference type="NCBI Taxonomy" id="933095"/>
    <lineage>
        <taxon>Eukaryota</taxon>
        <taxon>Fungi</taxon>
        <taxon>Dikarya</taxon>
        <taxon>Ascomycota</taxon>
        <taxon>Pezizomycotina</taxon>
        <taxon>Sordariomycetes</taxon>
        <taxon>Xylariomycetidae</taxon>
        <taxon>Xylariales</taxon>
        <taxon>Xylariaceae</taxon>
        <taxon>Anthostomella</taxon>
    </lineage>
</organism>
<dbReference type="FunFam" id="3.40.50.300:FF:000565">
    <property type="entry name" value="ABC bile acid transporter"/>
    <property type="match status" value="1"/>
</dbReference>